<reference evidence="2 3" key="1">
    <citation type="submission" date="2017-03" db="EMBL/GenBank/DDBJ databases">
        <title>An alternative strategy for trypanosome survival in the mammalian bloodstream revealed through genome and transcriptome analysis of the ubiquitous bovine parasite Trypanosoma (Megatrypanum) theileri.</title>
        <authorList>
            <person name="Kelly S."/>
            <person name="Ivens A."/>
            <person name="Mott A."/>
            <person name="O'Neill E."/>
            <person name="Emms D."/>
            <person name="Macleod O."/>
            <person name="Voorheis P."/>
            <person name="Matthews J."/>
            <person name="Matthews K."/>
            <person name="Carrington M."/>
        </authorList>
    </citation>
    <scope>NUCLEOTIDE SEQUENCE [LARGE SCALE GENOMIC DNA]</scope>
    <source>
        <strain evidence="2">Edinburgh</strain>
    </source>
</reference>
<sequence>GSRVSACGKYADLCRQRTARTKTTTTIGTSTTNGQPKAVMAIWSMGSWGSVKVEQDTPSVVQERDQQLGKEKLAEPEAHTSDNQGALRNGDGRGQQEPNGPTSGVHPQDGRADGGESRNDIPSGRDAKHGVKGEVPESGTSTVTAETGASSTTQSNQGVSSTNQSGAPVATESQTQQSNAATMDNQESSDNTADNSTMATTTTNGTASTNDSSGNSVTAAPDSQENTSTTPVSTENTTTEAPTTTLPPGPVPNAGITTIASAVQTNKPIVDSSVSPVWMRTAAPLLIVAVLFSATVY</sequence>
<protein>
    <submittedName>
        <fullName evidence="2">Uncharacterized protein</fullName>
    </submittedName>
</protein>
<keyword evidence="3" id="KW-1185">Reference proteome</keyword>
<dbReference type="EMBL" id="NBCO01000105">
    <property type="protein sequence ID" value="ORC81852.1"/>
    <property type="molecule type" value="Genomic_DNA"/>
</dbReference>
<gene>
    <name evidence="2" type="ORF">TM35_001051090</name>
</gene>
<feature type="compositionally biased region" description="Basic and acidic residues" evidence="1">
    <location>
        <begin position="108"/>
        <end position="135"/>
    </location>
</feature>
<evidence type="ECO:0000256" key="1">
    <source>
        <dbReference type="SAM" id="MobiDB-lite"/>
    </source>
</evidence>
<feature type="non-terminal residue" evidence="2">
    <location>
        <position position="1"/>
    </location>
</feature>
<comment type="caution">
    <text evidence="2">The sequence shown here is derived from an EMBL/GenBank/DDBJ whole genome shotgun (WGS) entry which is preliminary data.</text>
</comment>
<dbReference type="Proteomes" id="UP000192257">
    <property type="component" value="Unassembled WGS sequence"/>
</dbReference>
<feature type="compositionally biased region" description="Basic and acidic residues" evidence="1">
    <location>
        <begin position="62"/>
        <end position="80"/>
    </location>
</feature>
<dbReference type="GeneID" id="39991436"/>
<proteinExistence type="predicted"/>
<organism evidence="2 3">
    <name type="scientific">Trypanosoma theileri</name>
    <dbReference type="NCBI Taxonomy" id="67003"/>
    <lineage>
        <taxon>Eukaryota</taxon>
        <taxon>Discoba</taxon>
        <taxon>Euglenozoa</taxon>
        <taxon>Kinetoplastea</taxon>
        <taxon>Metakinetoplastina</taxon>
        <taxon>Trypanosomatida</taxon>
        <taxon>Trypanosomatidae</taxon>
        <taxon>Trypanosoma</taxon>
    </lineage>
</organism>
<name>A0A1X0NE12_9TRYP</name>
<feature type="region of interest" description="Disordered" evidence="1">
    <location>
        <begin position="53"/>
        <end position="251"/>
    </location>
</feature>
<dbReference type="VEuPathDB" id="TriTrypDB:TM35_001051090"/>
<dbReference type="RefSeq" id="XP_028877058.1">
    <property type="nucleotide sequence ID" value="XM_029031656.1"/>
</dbReference>
<evidence type="ECO:0000313" key="2">
    <source>
        <dbReference type="EMBL" id="ORC81852.1"/>
    </source>
</evidence>
<dbReference type="AlphaFoldDB" id="A0A1X0NE12"/>
<feature type="compositionally biased region" description="Polar residues" evidence="1">
    <location>
        <begin position="138"/>
        <end position="189"/>
    </location>
</feature>
<feature type="compositionally biased region" description="Low complexity" evidence="1">
    <location>
        <begin position="190"/>
        <end position="216"/>
    </location>
</feature>
<feature type="compositionally biased region" description="Low complexity" evidence="1">
    <location>
        <begin position="225"/>
        <end position="244"/>
    </location>
</feature>
<accession>A0A1X0NE12</accession>
<evidence type="ECO:0000313" key="3">
    <source>
        <dbReference type="Proteomes" id="UP000192257"/>
    </source>
</evidence>